<dbReference type="PRINTS" id="PR00100">
    <property type="entry name" value="AOTCASE"/>
</dbReference>
<dbReference type="GO" id="GO:0016597">
    <property type="term" value="F:amino acid binding"/>
    <property type="evidence" value="ECO:0007669"/>
    <property type="project" value="InterPro"/>
</dbReference>
<keyword evidence="6" id="KW-1185">Reference proteome</keyword>
<evidence type="ECO:0000259" key="4">
    <source>
        <dbReference type="Pfam" id="PF02729"/>
    </source>
</evidence>
<evidence type="ECO:0008006" key="7">
    <source>
        <dbReference type="Google" id="ProtNLM"/>
    </source>
</evidence>
<keyword evidence="1 2" id="KW-0808">Transferase</keyword>
<proteinExistence type="inferred from homology"/>
<feature type="domain" description="Aspartate/ornithine carbamoyltransferase carbamoyl-P binding" evidence="4">
    <location>
        <begin position="48"/>
        <end position="202"/>
    </location>
</feature>
<dbReference type="GO" id="GO:0016743">
    <property type="term" value="F:carboxyl- or carbamoyltransferase activity"/>
    <property type="evidence" value="ECO:0007669"/>
    <property type="project" value="InterPro"/>
</dbReference>
<dbReference type="GO" id="GO:0006520">
    <property type="term" value="P:amino acid metabolic process"/>
    <property type="evidence" value="ECO:0007669"/>
    <property type="project" value="InterPro"/>
</dbReference>
<dbReference type="PANTHER" id="PTHR45753">
    <property type="entry name" value="ORNITHINE CARBAMOYLTRANSFERASE, MITOCHONDRIAL"/>
    <property type="match status" value="1"/>
</dbReference>
<feature type="domain" description="Aspartate/ornithine carbamoyltransferase Asp/Orn-binding" evidence="3">
    <location>
        <begin position="237"/>
        <end position="400"/>
    </location>
</feature>
<dbReference type="Pfam" id="PF00185">
    <property type="entry name" value="OTCace"/>
    <property type="match status" value="1"/>
</dbReference>
<comment type="caution">
    <text evidence="5">The sequence shown here is derived from an EMBL/GenBank/DDBJ whole genome shotgun (WGS) entry which is preliminary data.</text>
</comment>
<evidence type="ECO:0000259" key="3">
    <source>
        <dbReference type="Pfam" id="PF00185"/>
    </source>
</evidence>
<dbReference type="SUPFAM" id="SSF53671">
    <property type="entry name" value="Aspartate/ornithine carbamoyltransferase"/>
    <property type="match status" value="1"/>
</dbReference>
<accession>A0A9X2FEX2</accession>
<dbReference type="PRINTS" id="PR00101">
    <property type="entry name" value="ATCASE"/>
</dbReference>
<dbReference type="Pfam" id="PF02729">
    <property type="entry name" value="OTCace_N"/>
    <property type="match status" value="1"/>
</dbReference>
<sequence>MTAIMSPANSESTPAQTQDDRDLLFYEGRLNRPTKAKTPELERSGRLRHVIFSGQFSVDLLEELAGVADAIRKLSKHRSGQDFLINLLHHKRAMLYFTQPSTRTFLSFMAACQILGITCNEVRDPQTSSETKGETRFDSIRMFSSYFDLIIMRSPIARLAESCAYLMNDLERSGNRSVPIVNAGSGADQHPTQALLDIYTLQRTFNFSGPNDSEHNSRFDDLRRLPGCENLSKGLAGKTYAFCGDIGRGRTVRSLALLLSNYPDVRLVFIAPNHPTLVMRDDLRQALAAKNVRFYEFDSFEQQLDGRPVIEALDALYMTRIQREHDTGDDAERYAALDFSRYCLDMDLVSRMKPYAPILHPFPRDQHFGEIPQEIDNDPRAMYFRQARNGMWIRSALLAHLFDVDGQILRYFHREFSA</sequence>
<dbReference type="RefSeq" id="WP_252855932.1">
    <property type="nucleotide sequence ID" value="NZ_JAMXLR010000092.1"/>
</dbReference>
<evidence type="ECO:0000256" key="1">
    <source>
        <dbReference type="ARBA" id="ARBA00022679"/>
    </source>
</evidence>
<gene>
    <name evidence="5" type="ORF">NG895_28300</name>
</gene>
<dbReference type="Proteomes" id="UP001155241">
    <property type="component" value="Unassembled WGS sequence"/>
</dbReference>
<dbReference type="InterPro" id="IPR006132">
    <property type="entry name" value="Asp/Orn_carbamoyltranf_P-bd"/>
</dbReference>
<reference evidence="5" key="1">
    <citation type="submission" date="2022-06" db="EMBL/GenBank/DDBJ databases">
        <title>Aeoliella straminimaris, a novel planctomycete from sediments.</title>
        <authorList>
            <person name="Vitorino I.R."/>
            <person name="Lage O.M."/>
        </authorList>
    </citation>
    <scope>NUCLEOTIDE SEQUENCE</scope>
    <source>
        <strain evidence="5">ICT_H6.2</strain>
    </source>
</reference>
<organism evidence="5 6">
    <name type="scientific">Aeoliella straminimaris</name>
    <dbReference type="NCBI Taxonomy" id="2954799"/>
    <lineage>
        <taxon>Bacteria</taxon>
        <taxon>Pseudomonadati</taxon>
        <taxon>Planctomycetota</taxon>
        <taxon>Planctomycetia</taxon>
        <taxon>Pirellulales</taxon>
        <taxon>Lacipirellulaceae</taxon>
        <taxon>Aeoliella</taxon>
    </lineage>
</organism>
<dbReference type="InterPro" id="IPR036901">
    <property type="entry name" value="Asp/Orn_carbamoylTrfase_sf"/>
</dbReference>
<dbReference type="InterPro" id="IPR006130">
    <property type="entry name" value="Asp/Orn_carbamoylTrfase"/>
</dbReference>
<protein>
    <recommendedName>
        <fullName evidence="7">Aspartate carbamoyltransferase</fullName>
    </recommendedName>
</protein>
<dbReference type="EMBL" id="JAMXLR010000092">
    <property type="protein sequence ID" value="MCO6047825.1"/>
    <property type="molecule type" value="Genomic_DNA"/>
</dbReference>
<evidence type="ECO:0000256" key="2">
    <source>
        <dbReference type="RuleBase" id="RU003634"/>
    </source>
</evidence>
<comment type="similarity">
    <text evidence="2">Belongs to the aspartate/ornithine carbamoyltransferase superfamily.</text>
</comment>
<dbReference type="AlphaFoldDB" id="A0A9X2FEX2"/>
<dbReference type="PANTHER" id="PTHR45753:SF6">
    <property type="entry name" value="ASPARTATE CARBAMOYLTRANSFERASE"/>
    <property type="match status" value="1"/>
</dbReference>
<evidence type="ECO:0000313" key="5">
    <source>
        <dbReference type="EMBL" id="MCO6047825.1"/>
    </source>
</evidence>
<dbReference type="InterPro" id="IPR006131">
    <property type="entry name" value="Asp_carbamoyltransf_Asp/Orn-bd"/>
</dbReference>
<dbReference type="Gene3D" id="3.40.50.1370">
    <property type="entry name" value="Aspartate/ornithine carbamoyltransferase"/>
    <property type="match status" value="2"/>
</dbReference>
<name>A0A9X2FEX2_9BACT</name>
<evidence type="ECO:0000313" key="6">
    <source>
        <dbReference type="Proteomes" id="UP001155241"/>
    </source>
</evidence>